<dbReference type="KEGG" id="dli:dnl_55490"/>
<name>A0A975BDF0_9BACT</name>
<evidence type="ECO:0000313" key="1">
    <source>
        <dbReference type="EMBL" id="QTA83155.1"/>
    </source>
</evidence>
<gene>
    <name evidence="1" type="ORF">dnl_55490</name>
</gene>
<protein>
    <submittedName>
        <fullName evidence="1">Uncharacterized protein</fullName>
    </submittedName>
</protein>
<organism evidence="1 2">
    <name type="scientific">Desulfonema limicola</name>
    <dbReference type="NCBI Taxonomy" id="45656"/>
    <lineage>
        <taxon>Bacteria</taxon>
        <taxon>Pseudomonadati</taxon>
        <taxon>Thermodesulfobacteriota</taxon>
        <taxon>Desulfobacteria</taxon>
        <taxon>Desulfobacterales</taxon>
        <taxon>Desulfococcaceae</taxon>
        <taxon>Desulfonema</taxon>
    </lineage>
</organism>
<reference evidence="1" key="1">
    <citation type="journal article" date="2021" name="Microb. Physiol.">
        <title>Proteogenomic Insights into the Physiology of Marine, Sulfate-Reducing, Filamentous Desulfonema limicola and Desulfonema magnum.</title>
        <authorList>
            <person name="Schnaars V."/>
            <person name="Wohlbrand L."/>
            <person name="Scheve S."/>
            <person name="Hinrichs C."/>
            <person name="Reinhardt R."/>
            <person name="Rabus R."/>
        </authorList>
    </citation>
    <scope>NUCLEOTIDE SEQUENCE</scope>
    <source>
        <strain evidence="1">5ac10</strain>
    </source>
</reference>
<accession>A0A975BDF0</accession>
<dbReference type="EMBL" id="CP061799">
    <property type="protein sequence ID" value="QTA83155.1"/>
    <property type="molecule type" value="Genomic_DNA"/>
</dbReference>
<keyword evidence="2" id="KW-1185">Reference proteome</keyword>
<evidence type="ECO:0000313" key="2">
    <source>
        <dbReference type="Proteomes" id="UP000663720"/>
    </source>
</evidence>
<proteinExistence type="predicted"/>
<sequence>MPAQRIVTNPRIPLRTGLVSFPAYGSSLSKTPFGIRLFNF</sequence>
<dbReference type="Proteomes" id="UP000663720">
    <property type="component" value="Chromosome"/>
</dbReference>
<dbReference type="AlphaFoldDB" id="A0A975BDF0"/>